<evidence type="ECO:0000313" key="2">
    <source>
        <dbReference type="Proteomes" id="UP000030710"/>
    </source>
</evidence>
<protein>
    <submittedName>
        <fullName evidence="1">Uncharacterized protein</fullName>
    </submittedName>
</protein>
<sequence length="41" mass="4716">MIEHSATVNDAVRVDDVGFPREGCYRRDRCQELFNESTADI</sequence>
<evidence type="ECO:0000313" key="1">
    <source>
        <dbReference type="EMBL" id="ERG96950.1"/>
    </source>
</evidence>
<dbReference type="EMBL" id="KE356561">
    <property type="protein sequence ID" value="ERG96950.1"/>
    <property type="molecule type" value="Genomic_DNA"/>
</dbReference>
<dbReference type="Proteomes" id="UP000030710">
    <property type="component" value="Unassembled WGS sequence"/>
</dbReference>
<proteinExistence type="predicted"/>
<organism evidence="1 2">
    <name type="scientific">Haloquadratum walsbyi J07HQW2</name>
    <dbReference type="NCBI Taxonomy" id="1238425"/>
    <lineage>
        <taxon>Archaea</taxon>
        <taxon>Methanobacteriati</taxon>
        <taxon>Methanobacteriota</taxon>
        <taxon>Stenosarchaea group</taxon>
        <taxon>Halobacteria</taxon>
        <taxon>Halobacteriales</taxon>
        <taxon>Haloferacaceae</taxon>
        <taxon>Haloquadratum</taxon>
    </lineage>
</organism>
<dbReference type="AlphaFoldDB" id="U1NID8"/>
<dbReference type="HOGENOM" id="CLU_3263743_0_0_2"/>
<name>U1NID8_9EURY</name>
<accession>U1NID8</accession>
<dbReference type="STRING" id="1238425.J07HQW2_03434"/>
<gene>
    <name evidence="1" type="ORF">J07HQW2_03434</name>
</gene>
<dbReference type="RefSeq" id="WP_021056412.1">
    <property type="nucleotide sequence ID" value="NZ_KE356561.1"/>
</dbReference>
<reference evidence="1 2" key="1">
    <citation type="journal article" date="2013" name="PLoS ONE">
        <title>Assembly-driven community genomics of a hypersaline microbial ecosystem.</title>
        <authorList>
            <person name="Podell S."/>
            <person name="Ugalde J.A."/>
            <person name="Narasingarao P."/>
            <person name="Banfield J.F."/>
            <person name="Heidelberg K.B."/>
            <person name="Allen E.E."/>
        </authorList>
    </citation>
    <scope>NUCLEOTIDE SEQUENCE [LARGE SCALE GENOMIC DNA]</scope>
    <source>
        <strain evidence="2">J07HQW2</strain>
    </source>
</reference>